<dbReference type="NCBIfam" id="TIGR00573">
    <property type="entry name" value="dnaq"/>
    <property type="match status" value="1"/>
</dbReference>
<dbReference type="InterPro" id="IPR012337">
    <property type="entry name" value="RNaseH-like_sf"/>
</dbReference>
<dbReference type="PROSITE" id="PS50164">
    <property type="entry name" value="GIY_YIG"/>
    <property type="match status" value="1"/>
</dbReference>
<dbReference type="InterPro" id="IPR050066">
    <property type="entry name" value="UvrABC_protein_C"/>
</dbReference>
<keyword evidence="3" id="KW-0269">Exonuclease</keyword>
<dbReference type="EMBL" id="BAABGL010000006">
    <property type="protein sequence ID" value="GAA4388660.1"/>
    <property type="molecule type" value="Genomic_DNA"/>
</dbReference>
<gene>
    <name evidence="3" type="ORF">GCM10023167_13640</name>
</gene>
<dbReference type="Gene3D" id="3.30.420.10">
    <property type="entry name" value="Ribonuclease H-like superfamily/Ribonuclease H"/>
    <property type="match status" value="1"/>
</dbReference>
<dbReference type="InterPro" id="IPR035901">
    <property type="entry name" value="GIY-YIG_endonuc_sf"/>
</dbReference>
<organism evidence="3 4">
    <name type="scientific">Brevibacterium pityocampae</name>
    <dbReference type="NCBI Taxonomy" id="506594"/>
    <lineage>
        <taxon>Bacteria</taxon>
        <taxon>Bacillati</taxon>
        <taxon>Actinomycetota</taxon>
        <taxon>Actinomycetes</taxon>
        <taxon>Micrococcales</taxon>
        <taxon>Brevibacteriaceae</taxon>
        <taxon>Brevibacterium</taxon>
    </lineage>
</organism>
<dbReference type="PANTHER" id="PTHR30562:SF1">
    <property type="entry name" value="UVRABC SYSTEM PROTEIN C"/>
    <property type="match status" value="1"/>
</dbReference>
<comment type="caution">
    <text evidence="3">The sequence shown here is derived from an EMBL/GenBank/DDBJ whole genome shotgun (WGS) entry which is preliminary data.</text>
</comment>
<dbReference type="CDD" id="cd10434">
    <property type="entry name" value="GIY-YIG_UvrC_Cho"/>
    <property type="match status" value="1"/>
</dbReference>
<feature type="compositionally biased region" description="Basic and acidic residues" evidence="1">
    <location>
        <begin position="8"/>
        <end position="17"/>
    </location>
</feature>
<keyword evidence="4" id="KW-1185">Reference proteome</keyword>
<dbReference type="InterPro" id="IPR036397">
    <property type="entry name" value="RNaseH_sf"/>
</dbReference>
<dbReference type="Pfam" id="PF00929">
    <property type="entry name" value="RNase_T"/>
    <property type="match status" value="1"/>
</dbReference>
<sequence>MSIHRAPRAFDRDERPRSGQLDLSDLGTPLEEVTFVVVDLETTGSTDITEIGAVKLRSGEVLGEFSTLVRPRTSTISPFVERLTGITNGMVAGAPELDSVLPAFLEFARGSVLVAHNAGFDIGYLKAACSSLDYAWPDPPVLDTVKLARQVVPRGEVVNHKLGTLAAHFGTAVAPDHRALADARATGEILHRLFDRFGTFGITTLEDLQRLKPAGWQKRRTKAHLATGVPEGPGVYMFLDGSRRVLYIGVSRNMRARVRNYFTAGETRGRMAEMITAAQEVSTVPCDTHLEAEVREVRLIGELAPPYNRRSKHPERRTWLRLTDEEFPRLSVVRTAPASADDAARRLGPFRTHRRAQEAKRALDRLFPLKQCTQKPHHAAFAPCASGELGRCGGPCAGNWDAEAYRAGITGVHDLLVGDPAEFVRCCRERMAALTAGERFETAAEVRDAMTGLLSSLAAQERQAGLAAIEECVAAVPTPGGGWDLALVRWGRLAGSARVPGGVNPYPAIESLRLTAEHVEQPSVDAPAALAQETALIHRRLADGSTRLVRTTGGWSEPLTGFGRVLGSFGPLGGTPAV</sequence>
<dbReference type="SUPFAM" id="SSF82771">
    <property type="entry name" value="GIY-YIG endonuclease"/>
    <property type="match status" value="1"/>
</dbReference>
<keyword evidence="3" id="KW-0378">Hydrolase</keyword>
<protein>
    <submittedName>
        <fullName evidence="3">DEDD exonuclease domain-containing protein</fullName>
    </submittedName>
</protein>
<evidence type="ECO:0000313" key="4">
    <source>
        <dbReference type="Proteomes" id="UP001500642"/>
    </source>
</evidence>
<dbReference type="InterPro" id="IPR013520">
    <property type="entry name" value="Ribonucl_H"/>
</dbReference>
<dbReference type="Proteomes" id="UP001500642">
    <property type="component" value="Unassembled WGS sequence"/>
</dbReference>
<keyword evidence="3" id="KW-0540">Nuclease</keyword>
<dbReference type="PANTHER" id="PTHR30562">
    <property type="entry name" value="UVRC/OXIDOREDUCTASE"/>
    <property type="match status" value="1"/>
</dbReference>
<dbReference type="CDD" id="cd06127">
    <property type="entry name" value="DEDDh"/>
    <property type="match status" value="1"/>
</dbReference>
<feature type="region of interest" description="Disordered" evidence="1">
    <location>
        <begin position="1"/>
        <end position="23"/>
    </location>
</feature>
<dbReference type="GO" id="GO:0004527">
    <property type="term" value="F:exonuclease activity"/>
    <property type="evidence" value="ECO:0007669"/>
    <property type="project" value="UniProtKB-KW"/>
</dbReference>
<dbReference type="NCBIfam" id="NF005905">
    <property type="entry name" value="PRK07883.1-3"/>
    <property type="match status" value="1"/>
</dbReference>
<proteinExistence type="predicted"/>
<dbReference type="NCBIfam" id="NF005907">
    <property type="entry name" value="PRK07883.1-5"/>
    <property type="match status" value="1"/>
</dbReference>
<name>A0ABP8JCD8_9MICO</name>
<dbReference type="InterPro" id="IPR047296">
    <property type="entry name" value="GIY-YIG_UvrC_Cho"/>
</dbReference>
<feature type="domain" description="GIY-YIG" evidence="2">
    <location>
        <begin position="231"/>
        <end position="309"/>
    </location>
</feature>
<evidence type="ECO:0000313" key="3">
    <source>
        <dbReference type="EMBL" id="GAA4388660.1"/>
    </source>
</evidence>
<dbReference type="RefSeq" id="WP_345030973.1">
    <property type="nucleotide sequence ID" value="NZ_BAABGL010000006.1"/>
</dbReference>
<dbReference type="Gene3D" id="3.40.1440.10">
    <property type="entry name" value="GIY-YIG endonuclease"/>
    <property type="match status" value="1"/>
</dbReference>
<accession>A0ABP8JCD8</accession>
<dbReference type="SMART" id="SM00465">
    <property type="entry name" value="GIYc"/>
    <property type="match status" value="1"/>
</dbReference>
<dbReference type="SUPFAM" id="SSF53098">
    <property type="entry name" value="Ribonuclease H-like"/>
    <property type="match status" value="1"/>
</dbReference>
<dbReference type="SMART" id="SM00479">
    <property type="entry name" value="EXOIII"/>
    <property type="match status" value="1"/>
</dbReference>
<dbReference type="InterPro" id="IPR006054">
    <property type="entry name" value="DnaQ"/>
</dbReference>
<dbReference type="InterPro" id="IPR000305">
    <property type="entry name" value="GIY-YIG_endonuc"/>
</dbReference>
<reference evidence="4" key="1">
    <citation type="journal article" date="2019" name="Int. J. Syst. Evol. Microbiol.">
        <title>The Global Catalogue of Microorganisms (GCM) 10K type strain sequencing project: providing services to taxonomists for standard genome sequencing and annotation.</title>
        <authorList>
            <consortium name="The Broad Institute Genomics Platform"/>
            <consortium name="The Broad Institute Genome Sequencing Center for Infectious Disease"/>
            <person name="Wu L."/>
            <person name="Ma J."/>
        </authorList>
    </citation>
    <scope>NUCLEOTIDE SEQUENCE [LARGE SCALE GENOMIC DNA]</scope>
    <source>
        <strain evidence="4">JCM 17808</strain>
    </source>
</reference>
<evidence type="ECO:0000259" key="2">
    <source>
        <dbReference type="PROSITE" id="PS50164"/>
    </source>
</evidence>
<evidence type="ECO:0000256" key="1">
    <source>
        <dbReference type="SAM" id="MobiDB-lite"/>
    </source>
</evidence>